<gene>
    <name evidence="1" type="ORF">MENTE1834_LOCUS47051</name>
</gene>
<protein>
    <submittedName>
        <fullName evidence="1">Uncharacterized protein</fullName>
    </submittedName>
</protein>
<proteinExistence type="predicted"/>
<organism evidence="1 2">
    <name type="scientific">Meloidogyne enterolobii</name>
    <name type="common">Root-knot nematode worm</name>
    <name type="synonym">Meloidogyne mayaguensis</name>
    <dbReference type="NCBI Taxonomy" id="390850"/>
    <lineage>
        <taxon>Eukaryota</taxon>
        <taxon>Metazoa</taxon>
        <taxon>Ecdysozoa</taxon>
        <taxon>Nematoda</taxon>
        <taxon>Chromadorea</taxon>
        <taxon>Rhabditida</taxon>
        <taxon>Tylenchina</taxon>
        <taxon>Tylenchomorpha</taxon>
        <taxon>Tylenchoidea</taxon>
        <taxon>Meloidogynidae</taxon>
        <taxon>Meloidogyninae</taxon>
        <taxon>Meloidogyne</taxon>
    </lineage>
</organism>
<reference evidence="1" key="1">
    <citation type="submission" date="2023-11" db="EMBL/GenBank/DDBJ databases">
        <authorList>
            <person name="Poullet M."/>
        </authorList>
    </citation>
    <scope>NUCLEOTIDE SEQUENCE</scope>
    <source>
        <strain evidence="1">E1834</strain>
    </source>
</reference>
<comment type="caution">
    <text evidence="1">The sequence shown here is derived from an EMBL/GenBank/DDBJ whole genome shotgun (WGS) entry which is preliminary data.</text>
</comment>
<dbReference type="EMBL" id="CAVMJV010000181">
    <property type="protein sequence ID" value="CAK5121538.1"/>
    <property type="molecule type" value="Genomic_DNA"/>
</dbReference>
<evidence type="ECO:0000313" key="2">
    <source>
        <dbReference type="Proteomes" id="UP001497535"/>
    </source>
</evidence>
<keyword evidence="2" id="KW-1185">Reference proteome</keyword>
<evidence type="ECO:0000313" key="1">
    <source>
        <dbReference type="EMBL" id="CAK5121538.1"/>
    </source>
</evidence>
<dbReference type="Proteomes" id="UP001497535">
    <property type="component" value="Unassembled WGS sequence"/>
</dbReference>
<sequence length="314" mass="37027">MDLILFSLRILSLSRILVILNLKINLINARELNKYDGNPEYYSLFPSFPNFPKNLLRSLTNSWPSSSFKFDKNTVESSDFISSSSSKSSSDESKSSSSIEKEDNEETDETEEEEKREKAWMEALKKSKTLDLLQQRRHTGDIVQLWDEERMKMRNALRSDSNFRWTKIRDKDGKYVIPFIITGRFTRRQRATIKKAMDKISDNTCVKFRPRRRNENDYVDIQNKINEGCYTTVGQIRGRQVLMLESGWEESCGWGCLLTYPGCTDHSTVIHELMHKVGLWHEQMRYDRDKYIKIHWENIIPGDKLKNSIPYHRF</sequence>
<accession>A0ACB1B613</accession>
<name>A0ACB1B613_MELEN</name>